<dbReference type="InterPro" id="IPR007452">
    <property type="entry name" value="TamB_C"/>
</dbReference>
<feature type="transmembrane region" description="Helical" evidence="5">
    <location>
        <begin position="28"/>
        <end position="48"/>
    </location>
</feature>
<keyword evidence="8" id="KW-1185">Reference proteome</keyword>
<keyword evidence="2 5" id="KW-0812">Transmembrane</keyword>
<dbReference type="Pfam" id="PF04357">
    <property type="entry name" value="TamB"/>
    <property type="match status" value="1"/>
</dbReference>
<proteinExistence type="predicted"/>
<evidence type="ECO:0000259" key="6">
    <source>
        <dbReference type="Pfam" id="PF04357"/>
    </source>
</evidence>
<dbReference type="PANTHER" id="PTHR36985:SF1">
    <property type="entry name" value="TRANSLOCATION AND ASSEMBLY MODULE SUBUNIT TAMB"/>
    <property type="match status" value="1"/>
</dbReference>
<keyword evidence="3 5" id="KW-1133">Transmembrane helix</keyword>
<evidence type="ECO:0000256" key="5">
    <source>
        <dbReference type="SAM" id="Phobius"/>
    </source>
</evidence>
<feature type="domain" description="Translocation and assembly module TamB C-terminal" evidence="6">
    <location>
        <begin position="1014"/>
        <end position="1360"/>
    </location>
</feature>
<dbReference type="PANTHER" id="PTHR36985">
    <property type="entry name" value="TRANSLOCATION AND ASSEMBLY MODULE SUBUNIT TAMB"/>
    <property type="match status" value="1"/>
</dbReference>
<evidence type="ECO:0000256" key="1">
    <source>
        <dbReference type="ARBA" id="ARBA00004167"/>
    </source>
</evidence>
<dbReference type="RefSeq" id="WP_382407949.1">
    <property type="nucleotide sequence ID" value="NZ_JBHSGU010000002.1"/>
</dbReference>
<reference evidence="8" key="1">
    <citation type="journal article" date="2019" name="Int. J. Syst. Evol. Microbiol.">
        <title>The Global Catalogue of Microorganisms (GCM) 10K type strain sequencing project: providing services to taxonomists for standard genome sequencing and annotation.</title>
        <authorList>
            <consortium name="The Broad Institute Genomics Platform"/>
            <consortium name="The Broad Institute Genome Sequencing Center for Infectious Disease"/>
            <person name="Wu L."/>
            <person name="Ma J."/>
        </authorList>
    </citation>
    <scope>NUCLEOTIDE SEQUENCE [LARGE SCALE GENOMIC DNA]</scope>
    <source>
        <strain evidence="8">KACC 12507</strain>
    </source>
</reference>
<keyword evidence="4 5" id="KW-0472">Membrane</keyword>
<sequence length="1366" mass="146566">MDIKNAAFGSSGSESMSAKTMSISISKYFAYGFLGLCAVALIAVLSIGSNAGLNILTHFANKTEGIHIGKLTGSLYSELYIERIDVDLEDSVSARLRDVEMDITLACLWDMAACLSHLRARSIAVILPQGNEGSPSESSDDYITLPIPIDIKELSVTKFELSVRPLSVSRQVQNKQADSAHPLLSVHKLTVNDISLFQHFSVGKLNVDDVLFYQSAPLDPASSAAQAQPAISLNNIQQMLKRAPDISIPEVFIPVNASLKQGAIKRMCWEVDASAASSSVSPNASQCLTLSGLNLSIEEQLLKTKLQINAQELFNENGLLARRLNADASVNLAQNFAHDIELVLLQNTNDAKERTLKLHLKGQLDNTNITLTQSGASSALPMLSADVAWQYQQTNLPINLALSINNIAPAKAFLLAPFEFDVPSATASVSGDWSNYNVTLNTQLQSEMAEQSGLSDVSLSAGLSPASASINIEKFETSGVLGDVRLSGSSRLGALNSMDKTSSTLPLALVSSLNLTLNDLNLGVFKPDMTSQINGEFVLSHTFTEQWMQGAVQCKNIEGAALGFALAIGCDITLSKQGELNINTLTLKQMDKANKTAAHNILNAKGSLQFVSTDYVNMDAEQVMATQTALSFNADVANVSSFLTQMSGSAQLEGTVNGSIGAPIIDMQAVASALSSPDFGLEQANLKAKIDASENFLSDIDINVSELAVGKQVIDNINIRVQGNQDKHNAAISLASKDISTSQVFSGTLVMNEDTTRWRGKWQEGEIVLPFERFTLNDTVLLVADVGLNNYSASEHCWRSTRENNKICLSDLAYTNDGATAQAEINYDVAYAARHYAPDVILPDTRLPLTSAVSASFAANSGMDISANNTIVGGEIETSQHMLELTAIVANLTLKNNALTSAMFAGTQSTGTLGLQSTIGLEPESRFHEGRLRIDSFDLSLLQRFIPSTKSIEGMVNADIAFNGELNDPQLSGELSVTSGELIVDAYTYPLTDFHHEMRFDGQTADMSGGFSLGKGPGSYQAQVNFAQPFSVAGQINGENMQFALQDSKAQISPSLEFLMSPNDLMVKGNINIPSAEIKVEELPENARTPSSDTIIIGKKQPQPLVPLALDIDLNILIDEAKWGFVGIDALDLKASLSGDLDLKVEQKRRSDGSLQPMRTSLNGQVNVLDGSYEAYGQMLVVQSGKIFFNGEPSLPQFNIRAIRNPLNTEGDVIAGLHVTGNPIVPRVELFSDPPMSQAKQLSYLLQGRDLSLNSSGSSSSSDAALINALVGFGVRRSDSGLGQIGNALGFDSLNIQTAGAGDSSQVQITGRIAEDIQVTYGIGVFDQASEVILKYQIMPQLFIQAKSGLNSAVDIFYQVSRGEID</sequence>
<protein>
    <submittedName>
        <fullName evidence="7">Translocation/assembly module TamB domain-containing protein</fullName>
    </submittedName>
</protein>
<gene>
    <name evidence="7" type="ORF">ACFO4O_10025</name>
</gene>
<comment type="caution">
    <text evidence="7">The sequence shown here is derived from an EMBL/GenBank/DDBJ whole genome shotgun (WGS) entry which is preliminary data.</text>
</comment>
<name>A0ABV9LVE8_9ALTE</name>
<evidence type="ECO:0000256" key="3">
    <source>
        <dbReference type="ARBA" id="ARBA00022989"/>
    </source>
</evidence>
<evidence type="ECO:0000256" key="2">
    <source>
        <dbReference type="ARBA" id="ARBA00022692"/>
    </source>
</evidence>
<organism evidence="7 8">
    <name type="scientific">Glaciecola siphonariae</name>
    <dbReference type="NCBI Taxonomy" id="521012"/>
    <lineage>
        <taxon>Bacteria</taxon>
        <taxon>Pseudomonadati</taxon>
        <taxon>Pseudomonadota</taxon>
        <taxon>Gammaproteobacteria</taxon>
        <taxon>Alteromonadales</taxon>
        <taxon>Alteromonadaceae</taxon>
        <taxon>Glaciecola</taxon>
    </lineage>
</organism>
<evidence type="ECO:0000313" key="8">
    <source>
        <dbReference type="Proteomes" id="UP001595897"/>
    </source>
</evidence>
<comment type="subcellular location">
    <subcellularLocation>
        <location evidence="1">Membrane</location>
        <topology evidence="1">Single-pass membrane protein</topology>
    </subcellularLocation>
</comment>
<evidence type="ECO:0000313" key="7">
    <source>
        <dbReference type="EMBL" id="MFC4700496.1"/>
    </source>
</evidence>
<evidence type="ECO:0000256" key="4">
    <source>
        <dbReference type="ARBA" id="ARBA00023136"/>
    </source>
</evidence>
<dbReference type="Proteomes" id="UP001595897">
    <property type="component" value="Unassembled WGS sequence"/>
</dbReference>
<accession>A0ABV9LVE8</accession>
<dbReference type="EMBL" id="JBHSGU010000002">
    <property type="protein sequence ID" value="MFC4700496.1"/>
    <property type="molecule type" value="Genomic_DNA"/>
</dbReference>